<protein>
    <submittedName>
        <fullName evidence="1">Uncharacterized protein</fullName>
    </submittedName>
</protein>
<evidence type="ECO:0000313" key="1">
    <source>
        <dbReference type="EMBL" id="BCB84236.1"/>
    </source>
</evidence>
<accession>A0A6F8YDQ6</accession>
<sequence length="50" mass="5612">MVEDADFKVLVMARTPSFRHEHVVDGARSTVSNLDKRRALLAGRFTTGRP</sequence>
<proteinExistence type="predicted"/>
<organism evidence="1 2">
    <name type="scientific">Phytohabitans suffuscus</name>
    <dbReference type="NCBI Taxonomy" id="624315"/>
    <lineage>
        <taxon>Bacteria</taxon>
        <taxon>Bacillati</taxon>
        <taxon>Actinomycetota</taxon>
        <taxon>Actinomycetes</taxon>
        <taxon>Micromonosporales</taxon>
        <taxon>Micromonosporaceae</taxon>
    </lineage>
</organism>
<dbReference type="RefSeq" id="WP_173155328.1">
    <property type="nucleotide sequence ID" value="NZ_AP022871.1"/>
</dbReference>
<name>A0A6F8YDQ6_9ACTN</name>
<dbReference type="KEGG" id="psuu:Psuf_015490"/>
<keyword evidence="2" id="KW-1185">Reference proteome</keyword>
<gene>
    <name evidence="1" type="ORF">Psuf_015490</name>
</gene>
<reference evidence="1 2" key="1">
    <citation type="submission" date="2020-03" db="EMBL/GenBank/DDBJ databases">
        <title>Whole genome shotgun sequence of Phytohabitans suffuscus NBRC 105367.</title>
        <authorList>
            <person name="Komaki H."/>
            <person name="Tamura T."/>
        </authorList>
    </citation>
    <scope>NUCLEOTIDE SEQUENCE [LARGE SCALE GENOMIC DNA]</scope>
    <source>
        <strain evidence="1 2">NBRC 105367</strain>
    </source>
</reference>
<evidence type="ECO:0000313" key="2">
    <source>
        <dbReference type="Proteomes" id="UP000503011"/>
    </source>
</evidence>
<dbReference type="Proteomes" id="UP000503011">
    <property type="component" value="Chromosome"/>
</dbReference>
<dbReference type="AlphaFoldDB" id="A0A6F8YDQ6"/>
<dbReference type="EMBL" id="AP022871">
    <property type="protein sequence ID" value="BCB84236.1"/>
    <property type="molecule type" value="Genomic_DNA"/>
</dbReference>
<reference evidence="1 2" key="2">
    <citation type="submission" date="2020-03" db="EMBL/GenBank/DDBJ databases">
        <authorList>
            <person name="Ichikawa N."/>
            <person name="Kimura A."/>
            <person name="Kitahashi Y."/>
            <person name="Uohara A."/>
        </authorList>
    </citation>
    <scope>NUCLEOTIDE SEQUENCE [LARGE SCALE GENOMIC DNA]</scope>
    <source>
        <strain evidence="1 2">NBRC 105367</strain>
    </source>
</reference>